<keyword evidence="1" id="KW-0472">Membrane</keyword>
<dbReference type="Proteomes" id="UP000287910">
    <property type="component" value="Unassembled WGS sequence"/>
</dbReference>
<dbReference type="InterPro" id="IPR019670">
    <property type="entry name" value="DUF2523"/>
</dbReference>
<keyword evidence="1" id="KW-1133">Transmembrane helix</keyword>
<dbReference type="Pfam" id="PF10734">
    <property type="entry name" value="DUF2523"/>
    <property type="match status" value="1"/>
</dbReference>
<evidence type="ECO:0000256" key="1">
    <source>
        <dbReference type="SAM" id="Phobius"/>
    </source>
</evidence>
<proteinExistence type="predicted"/>
<reference evidence="2 3" key="1">
    <citation type="submission" date="2018-12" db="EMBL/GenBank/DDBJ databases">
        <title>Lysinibacillus antri sp. nov., isolated from a cave soil.</title>
        <authorList>
            <person name="Narsing Rao M.P."/>
            <person name="Zhang H."/>
            <person name="Dong Z.-Y."/>
            <person name="Niu X.-K."/>
            <person name="Zhang K."/>
            <person name="Fang B.-Z."/>
            <person name="Kang Y.-Q."/>
            <person name="Xiao M."/>
            <person name="Li W.-J."/>
        </authorList>
    </citation>
    <scope>NUCLEOTIDE SEQUENCE [LARGE SCALE GENOMIC DNA]</scope>
    <source>
        <strain evidence="2 3">SYSU K30002</strain>
    </source>
</reference>
<organism evidence="2 3">
    <name type="scientific">Lysinibacillus antri</name>
    <dbReference type="NCBI Taxonomy" id="2498145"/>
    <lineage>
        <taxon>Bacteria</taxon>
        <taxon>Bacillati</taxon>
        <taxon>Bacillota</taxon>
        <taxon>Bacilli</taxon>
        <taxon>Bacillales</taxon>
        <taxon>Bacillaceae</taxon>
        <taxon>Lysinibacillus</taxon>
    </lineage>
</organism>
<evidence type="ECO:0000313" key="2">
    <source>
        <dbReference type="EMBL" id="RUL45634.1"/>
    </source>
</evidence>
<dbReference type="AlphaFoldDB" id="A0A432L6Q8"/>
<comment type="caution">
    <text evidence="2">The sequence shown here is derived from an EMBL/GenBank/DDBJ whole genome shotgun (WGS) entry which is preliminary data.</text>
</comment>
<gene>
    <name evidence="2" type="ORF">EK386_19515</name>
</gene>
<dbReference type="RefSeq" id="WP_082254222.1">
    <property type="nucleotide sequence ID" value="NZ_RYYR01000054.1"/>
</dbReference>
<dbReference type="EMBL" id="RYYR01000054">
    <property type="protein sequence ID" value="RUL45634.1"/>
    <property type="molecule type" value="Genomic_DNA"/>
</dbReference>
<protein>
    <submittedName>
        <fullName evidence="2">DUF2523 domain-containing protein</fullName>
    </submittedName>
</protein>
<accession>A0A432L6Q8</accession>
<feature type="transmembrane region" description="Helical" evidence="1">
    <location>
        <begin position="68"/>
        <end position="92"/>
    </location>
</feature>
<name>A0A432L6Q8_9BACI</name>
<keyword evidence="3" id="KW-1185">Reference proteome</keyword>
<keyword evidence="1" id="KW-0812">Transmembrane</keyword>
<evidence type="ECO:0000313" key="3">
    <source>
        <dbReference type="Proteomes" id="UP000287910"/>
    </source>
</evidence>
<sequence length="98" mass="10163">MPIFLAALGGMFLNIAGSLAGQVLISLGISVVTYMGVDTALDRLKSDALTAFFGLPSELVGLLSYMKVGVAISIITSAVAVRLSLAGMTGAVKRFRKQ</sequence>